<evidence type="ECO:0000313" key="2">
    <source>
        <dbReference type="EMBL" id="EGG17746.1"/>
    </source>
</evidence>
<evidence type="ECO:0000313" key="3">
    <source>
        <dbReference type="Proteomes" id="UP000007797"/>
    </source>
</evidence>
<accession>F4Q3Z0</accession>
<keyword evidence="1" id="KW-0732">Signal</keyword>
<dbReference type="PROSITE" id="PS51257">
    <property type="entry name" value="PROKAR_LIPOPROTEIN"/>
    <property type="match status" value="1"/>
</dbReference>
<dbReference type="EMBL" id="GL883021">
    <property type="protein sequence ID" value="EGG17746.1"/>
    <property type="molecule type" value="Genomic_DNA"/>
</dbReference>
<name>F4Q3Z0_CACFS</name>
<dbReference type="RefSeq" id="XP_004356230.1">
    <property type="nucleotide sequence ID" value="XM_004356177.1"/>
</dbReference>
<evidence type="ECO:0000256" key="1">
    <source>
        <dbReference type="SAM" id="SignalP"/>
    </source>
</evidence>
<dbReference type="Proteomes" id="UP000007797">
    <property type="component" value="Unassembled WGS sequence"/>
</dbReference>
<dbReference type="AlphaFoldDB" id="F4Q3Z0"/>
<keyword evidence="3" id="KW-1185">Reference proteome</keyword>
<dbReference type="KEGG" id="dfa:DFA_08745"/>
<dbReference type="GeneID" id="14868984"/>
<proteinExistence type="predicted"/>
<gene>
    <name evidence="2" type="ORF">DFA_08745</name>
</gene>
<protein>
    <submittedName>
        <fullName evidence="2">Uncharacterized protein</fullName>
    </submittedName>
</protein>
<sequence>MMYSNSKQSYPFLFVVLLAACCLSIYNVVSAALPPSNLVMYTIDQQTFTTFNMTVINITSGVVNSTTLPILQNNMWFGRFLGVDNNDNLIILIGNNKGANALATISQSGKLLNDPVNRNAVYLVVGSGPQLYVYDFANSSTDDIQLTIPDQQSTTSPTGCFDGVDNYYFMQADNTFSQFLLSSYSFSDQKQHDTLNVTGIAPNSLTYLFSANKQVYVLGYNLSQTTDMSLYLLDTDQATATLSYSDQNTGLAIGLSSYVWFSDNYFVYLSMSSSSSTNQYYLTTVDLNTNQVISHSQVQGTFNTNPNISGVY</sequence>
<feature type="chain" id="PRO_5003313699" evidence="1">
    <location>
        <begin position="32"/>
        <end position="312"/>
    </location>
</feature>
<organism evidence="2 3">
    <name type="scientific">Cavenderia fasciculata</name>
    <name type="common">Slime mold</name>
    <name type="synonym">Dictyostelium fasciculatum</name>
    <dbReference type="NCBI Taxonomy" id="261658"/>
    <lineage>
        <taxon>Eukaryota</taxon>
        <taxon>Amoebozoa</taxon>
        <taxon>Evosea</taxon>
        <taxon>Eumycetozoa</taxon>
        <taxon>Dictyostelia</taxon>
        <taxon>Acytosteliales</taxon>
        <taxon>Cavenderiaceae</taxon>
        <taxon>Cavenderia</taxon>
    </lineage>
</organism>
<feature type="signal peptide" evidence="1">
    <location>
        <begin position="1"/>
        <end position="31"/>
    </location>
</feature>
<reference evidence="3" key="1">
    <citation type="journal article" date="2011" name="Genome Res.">
        <title>Phylogeny-wide analysis of social amoeba genomes highlights ancient origins for complex intercellular communication.</title>
        <authorList>
            <person name="Heidel A.J."/>
            <person name="Lawal H.M."/>
            <person name="Felder M."/>
            <person name="Schilde C."/>
            <person name="Helps N.R."/>
            <person name="Tunggal B."/>
            <person name="Rivero F."/>
            <person name="John U."/>
            <person name="Schleicher M."/>
            <person name="Eichinger L."/>
            <person name="Platzer M."/>
            <person name="Noegel A.A."/>
            <person name="Schaap P."/>
            <person name="Gloeckner G."/>
        </authorList>
    </citation>
    <scope>NUCLEOTIDE SEQUENCE [LARGE SCALE GENOMIC DNA]</scope>
    <source>
        <strain evidence="3">SH3</strain>
    </source>
</reference>